<organism evidence="2 3">
    <name type="scientific">Tanacetum coccineum</name>
    <dbReference type="NCBI Taxonomy" id="301880"/>
    <lineage>
        <taxon>Eukaryota</taxon>
        <taxon>Viridiplantae</taxon>
        <taxon>Streptophyta</taxon>
        <taxon>Embryophyta</taxon>
        <taxon>Tracheophyta</taxon>
        <taxon>Spermatophyta</taxon>
        <taxon>Magnoliopsida</taxon>
        <taxon>eudicotyledons</taxon>
        <taxon>Gunneridae</taxon>
        <taxon>Pentapetalae</taxon>
        <taxon>asterids</taxon>
        <taxon>campanulids</taxon>
        <taxon>Asterales</taxon>
        <taxon>Asteraceae</taxon>
        <taxon>Asteroideae</taxon>
        <taxon>Anthemideae</taxon>
        <taxon>Anthemidinae</taxon>
        <taxon>Tanacetum</taxon>
    </lineage>
</organism>
<keyword evidence="3" id="KW-1185">Reference proteome</keyword>
<sequence length="174" mass="19343">MGHSDPEEDPEEDLTDYPADKGDDDDDDDESSDDDEDDDDDVEEDEDKEEEHPALADSVPPHVHRVMARMSVRAQTPILLPSDTEVARLLAIHTPPPLPLSPLSSPLPQILSPLRVANALATRDIDRSRNGEDSHDSGTGVRRQAPLARECTYLDFMKYKPLYFKGTEGVIKLT</sequence>
<evidence type="ECO:0000313" key="2">
    <source>
        <dbReference type="EMBL" id="GJT91409.1"/>
    </source>
</evidence>
<reference evidence="2" key="2">
    <citation type="submission" date="2022-01" db="EMBL/GenBank/DDBJ databases">
        <authorList>
            <person name="Yamashiro T."/>
            <person name="Shiraishi A."/>
            <person name="Satake H."/>
            <person name="Nakayama K."/>
        </authorList>
    </citation>
    <scope>NUCLEOTIDE SEQUENCE</scope>
</reference>
<feature type="region of interest" description="Disordered" evidence="1">
    <location>
        <begin position="122"/>
        <end position="143"/>
    </location>
</feature>
<dbReference type="EMBL" id="BQNB010020016">
    <property type="protein sequence ID" value="GJT91409.1"/>
    <property type="molecule type" value="Genomic_DNA"/>
</dbReference>
<name>A0ABQ5HVF6_9ASTR</name>
<evidence type="ECO:0000313" key="3">
    <source>
        <dbReference type="Proteomes" id="UP001151760"/>
    </source>
</evidence>
<dbReference type="Proteomes" id="UP001151760">
    <property type="component" value="Unassembled WGS sequence"/>
</dbReference>
<evidence type="ECO:0000256" key="1">
    <source>
        <dbReference type="SAM" id="MobiDB-lite"/>
    </source>
</evidence>
<reference evidence="2" key="1">
    <citation type="journal article" date="2022" name="Int. J. Mol. Sci.">
        <title>Draft Genome of Tanacetum Coccineum: Genomic Comparison of Closely Related Tanacetum-Family Plants.</title>
        <authorList>
            <person name="Yamashiro T."/>
            <person name="Shiraishi A."/>
            <person name="Nakayama K."/>
            <person name="Satake H."/>
        </authorList>
    </citation>
    <scope>NUCLEOTIDE SEQUENCE</scope>
</reference>
<feature type="compositionally biased region" description="Acidic residues" evidence="1">
    <location>
        <begin position="1"/>
        <end position="15"/>
    </location>
</feature>
<proteinExistence type="predicted"/>
<feature type="region of interest" description="Disordered" evidence="1">
    <location>
        <begin position="1"/>
        <end position="62"/>
    </location>
</feature>
<feature type="compositionally biased region" description="Basic and acidic residues" evidence="1">
    <location>
        <begin position="123"/>
        <end position="136"/>
    </location>
</feature>
<gene>
    <name evidence="2" type="ORF">Tco_1080254</name>
</gene>
<accession>A0ABQ5HVF6</accession>
<protein>
    <submittedName>
        <fullName evidence="2">Uncharacterized protein</fullName>
    </submittedName>
</protein>
<feature type="compositionally biased region" description="Acidic residues" evidence="1">
    <location>
        <begin position="22"/>
        <end position="49"/>
    </location>
</feature>
<comment type="caution">
    <text evidence="2">The sequence shown here is derived from an EMBL/GenBank/DDBJ whole genome shotgun (WGS) entry which is preliminary data.</text>
</comment>